<proteinExistence type="inferred from homology"/>
<evidence type="ECO:0000256" key="5">
    <source>
        <dbReference type="ARBA" id="ARBA00023077"/>
    </source>
</evidence>
<dbReference type="InterPro" id="IPR000531">
    <property type="entry name" value="Beta-barrel_TonB"/>
</dbReference>
<feature type="signal peptide" evidence="10">
    <location>
        <begin position="1"/>
        <end position="29"/>
    </location>
</feature>
<name>A0A0F5JHJ8_9BACT</name>
<dbReference type="HOGENOM" id="CLU_004317_0_2_10"/>
<dbReference type="EMBL" id="AQHV01000010">
    <property type="protein sequence ID" value="KKB57213.1"/>
    <property type="molecule type" value="Genomic_DNA"/>
</dbReference>
<comment type="similarity">
    <text evidence="8 9">Belongs to the TonB-dependent receptor family.</text>
</comment>
<dbReference type="AlphaFoldDB" id="A0A0F5JHJ8"/>
<keyword evidence="2 8" id="KW-0813">Transport</keyword>
<evidence type="ECO:0000259" key="12">
    <source>
        <dbReference type="Pfam" id="PF07715"/>
    </source>
</evidence>
<dbReference type="InterPro" id="IPR023997">
    <property type="entry name" value="TonB-dep_OMP_SusC/RagA_CS"/>
</dbReference>
<accession>A0A0F5JHJ8</accession>
<dbReference type="STRING" id="927665.HMPREF1535_01866"/>
<keyword evidence="7 8" id="KW-0998">Cell outer membrane</keyword>
<dbReference type="RefSeq" id="WP_010801081.1">
    <property type="nucleotide sequence ID" value="NZ_KQ033912.1"/>
</dbReference>
<reference evidence="13 14" key="1">
    <citation type="submission" date="2013-04" db="EMBL/GenBank/DDBJ databases">
        <title>The Genome Sequence of Parabacteroides goldsteinii DSM 19448.</title>
        <authorList>
            <consortium name="The Broad Institute Genomics Platform"/>
            <person name="Earl A."/>
            <person name="Ward D."/>
            <person name="Feldgarden M."/>
            <person name="Gevers D."/>
            <person name="Martens E."/>
            <person name="Sakamoto M."/>
            <person name="Benno Y."/>
            <person name="Song Y."/>
            <person name="Liu C."/>
            <person name="Lee J."/>
            <person name="Bolanos M."/>
            <person name="Vaisanen M.L."/>
            <person name="Finegold S.M."/>
            <person name="Walker B."/>
            <person name="Young S."/>
            <person name="Zeng Q."/>
            <person name="Gargeya S."/>
            <person name="Fitzgerald M."/>
            <person name="Haas B."/>
            <person name="Abouelleil A."/>
            <person name="Allen A.W."/>
            <person name="Alvarado L."/>
            <person name="Arachchi H.M."/>
            <person name="Berlin A.M."/>
            <person name="Chapman S.B."/>
            <person name="Gainer-Dewar J."/>
            <person name="Goldberg J."/>
            <person name="Griggs A."/>
            <person name="Gujja S."/>
            <person name="Hansen M."/>
            <person name="Howarth C."/>
            <person name="Imamovic A."/>
            <person name="Ireland A."/>
            <person name="Larimer J."/>
            <person name="McCowan C."/>
            <person name="Murphy C."/>
            <person name="Pearson M."/>
            <person name="Poon T.W."/>
            <person name="Priest M."/>
            <person name="Roberts A."/>
            <person name="Saif S."/>
            <person name="Shea T."/>
            <person name="Sisk P."/>
            <person name="Sykes S."/>
            <person name="Wortman J."/>
            <person name="Nusbaum C."/>
            <person name="Birren B."/>
        </authorList>
    </citation>
    <scope>NUCLEOTIDE SEQUENCE [LARGE SCALE GENOMIC DNA]</scope>
    <source>
        <strain evidence="13 14">DSM 19448</strain>
    </source>
</reference>
<evidence type="ECO:0000259" key="11">
    <source>
        <dbReference type="Pfam" id="PF00593"/>
    </source>
</evidence>
<feature type="chain" id="PRO_5002490348" evidence="10">
    <location>
        <begin position="30"/>
        <end position="1071"/>
    </location>
</feature>
<dbReference type="Pfam" id="PF07715">
    <property type="entry name" value="Plug"/>
    <property type="match status" value="1"/>
</dbReference>
<keyword evidence="5 9" id="KW-0798">TonB box</keyword>
<organism evidence="13 14">
    <name type="scientific">Parabacteroides goldsteinii DSM 19448 = WAL 12034</name>
    <dbReference type="NCBI Taxonomy" id="927665"/>
    <lineage>
        <taxon>Bacteria</taxon>
        <taxon>Pseudomonadati</taxon>
        <taxon>Bacteroidota</taxon>
        <taxon>Bacteroidia</taxon>
        <taxon>Bacteroidales</taxon>
        <taxon>Tannerellaceae</taxon>
        <taxon>Parabacteroides</taxon>
    </lineage>
</organism>
<evidence type="ECO:0000256" key="9">
    <source>
        <dbReference type="RuleBase" id="RU003357"/>
    </source>
</evidence>
<dbReference type="InterPro" id="IPR039426">
    <property type="entry name" value="TonB-dep_rcpt-like"/>
</dbReference>
<dbReference type="Proteomes" id="UP000033047">
    <property type="component" value="Unassembled WGS sequence"/>
</dbReference>
<comment type="caution">
    <text evidence="13">The sequence shown here is derived from an EMBL/GenBank/DDBJ whole genome shotgun (WGS) entry which is preliminary data.</text>
</comment>
<dbReference type="Gene3D" id="2.60.40.1120">
    <property type="entry name" value="Carboxypeptidase-like, regulatory domain"/>
    <property type="match status" value="1"/>
</dbReference>
<dbReference type="SUPFAM" id="SSF56935">
    <property type="entry name" value="Porins"/>
    <property type="match status" value="1"/>
</dbReference>
<sequence length="1071" mass="118417">MKNILLKKRLLKGMIPLLCLLLFPTFVFAQKLTVSGQVKDALGEPVIGANVVVKGTTNGAMTDLDGMFTINEVEKGSTIVVSFIGYLPQSIVVSGNAPLSVTLAEDNQALDEVVVIGYGVQKKSVVTASIAKVGADELAQTAPVRVDNALKGLAAGVQVTTQNGQPGTGSVIRVRGTGTINTADPLYIVDGMPINGGIDNINPADIASIEVLKDAASAAVYGSRAANGVVLVTTKQGAIGKVKVSYDFSYGWQSAWKKRSMLNASEYATLMNEAQQYSNGTDRFSNTNLGVGTDWQDVLFNDGAPVQNHQLSISGANEKVSYYFSAGYYNQEGIIGGNYDRSNYERLSFRSNTLYTLFDETKNRSWLRKMTVGVNMSYSRINNIGVSAGNLTGSPLGDALFLDPTMEVYAQDEDHVNGYTADIRSKYGDPVRDQLTGQVLQIPENFNEITNPLGRMSAQPGRKNNSDKVIANLTAELGIWDNLKYKFSWGSDLAFWGYDEWNHPYYLGRNCNQSIADGRSSVMSEMNRGYTWQIENVLTYDKTISQHTFNVVLGQSAERNTGRRLYGMAKDLIAYMGDKANIDFTTSLPNNGNRNTEGGLTDPHSLASYFGRLSYNFAERYMLQLTVRRDGSSRFGENNKWGTFPSVSLGWNLTNESFMEKRPDWLTNTKIRLSWGKNGNEAIGNFRYTANVSMNNNYPFGAYGRGQQIVMGSKPSGTPNADLMWEESEQYDAGIDFGFLGNALTFTVDYYQKKTNGMLKEMAIPNYLGESKPWGNVGSMKNEGVEFEVGYKYSHKDFRFGVNANLSYLKNKLVDLGTADGFEMMDQVHILGNVGRAENGMPYPYFYGYKTAGIFQNQAEIDAYTNSKGEKLQPLAVPGDVKFVDFDNDGTIDDKDKTMIGKGTPDWTFGLNLTAAYKDIDFSVLFSGSLGQDIMDVTRRLDVSSVNVPQEFMKRWHGEGTSNTMPRFCYPGDDMNGNWKKVSDLYVHNGSFARIKNMQIGYTLPKNLTRKFFVDRLRLYVAAENLLTLTSYKGLDPEINATDVAGDKSNGIDRGYYPQARTFTVGLNLNF</sequence>
<dbReference type="InterPro" id="IPR008969">
    <property type="entry name" value="CarboxyPept-like_regulatory"/>
</dbReference>
<evidence type="ECO:0000256" key="6">
    <source>
        <dbReference type="ARBA" id="ARBA00023136"/>
    </source>
</evidence>
<evidence type="ECO:0000256" key="8">
    <source>
        <dbReference type="PROSITE-ProRule" id="PRU01360"/>
    </source>
</evidence>
<keyword evidence="4 8" id="KW-0812">Transmembrane</keyword>
<evidence type="ECO:0000256" key="2">
    <source>
        <dbReference type="ARBA" id="ARBA00022448"/>
    </source>
</evidence>
<dbReference type="InterPro" id="IPR012910">
    <property type="entry name" value="Plug_dom"/>
</dbReference>
<keyword evidence="6 8" id="KW-0472">Membrane</keyword>
<dbReference type="GO" id="GO:0009279">
    <property type="term" value="C:cell outer membrane"/>
    <property type="evidence" value="ECO:0007669"/>
    <property type="project" value="UniProtKB-SubCell"/>
</dbReference>
<dbReference type="NCBIfam" id="TIGR04057">
    <property type="entry name" value="SusC_RagA_signa"/>
    <property type="match status" value="1"/>
</dbReference>
<dbReference type="PROSITE" id="PS52016">
    <property type="entry name" value="TONB_DEPENDENT_REC_3"/>
    <property type="match status" value="1"/>
</dbReference>
<protein>
    <submittedName>
        <fullName evidence="13">SusC/RagA family TonB-linked outer membrane protein</fullName>
    </submittedName>
</protein>
<dbReference type="InterPro" id="IPR036942">
    <property type="entry name" value="Beta-barrel_TonB_sf"/>
</dbReference>
<dbReference type="InterPro" id="IPR023996">
    <property type="entry name" value="TonB-dep_OMP_SusC/RagA"/>
</dbReference>
<keyword evidence="10" id="KW-0732">Signal</keyword>
<evidence type="ECO:0000256" key="7">
    <source>
        <dbReference type="ARBA" id="ARBA00023237"/>
    </source>
</evidence>
<dbReference type="NCBIfam" id="TIGR04056">
    <property type="entry name" value="OMP_RagA_SusC"/>
    <property type="match status" value="1"/>
</dbReference>
<keyword evidence="3 8" id="KW-1134">Transmembrane beta strand</keyword>
<evidence type="ECO:0000256" key="4">
    <source>
        <dbReference type="ARBA" id="ARBA00022692"/>
    </source>
</evidence>
<feature type="domain" description="TonB-dependent receptor plug" evidence="12">
    <location>
        <begin position="125"/>
        <end position="229"/>
    </location>
</feature>
<evidence type="ECO:0000256" key="10">
    <source>
        <dbReference type="SAM" id="SignalP"/>
    </source>
</evidence>
<dbReference type="Gene3D" id="2.170.130.10">
    <property type="entry name" value="TonB-dependent receptor, plug domain"/>
    <property type="match status" value="1"/>
</dbReference>
<comment type="subcellular location">
    <subcellularLocation>
        <location evidence="1 8">Cell outer membrane</location>
        <topology evidence="1 8">Multi-pass membrane protein</topology>
    </subcellularLocation>
</comment>
<dbReference type="Pfam" id="PF00593">
    <property type="entry name" value="TonB_dep_Rec_b-barrel"/>
    <property type="match status" value="1"/>
</dbReference>
<dbReference type="Gene3D" id="2.40.170.20">
    <property type="entry name" value="TonB-dependent receptor, beta-barrel domain"/>
    <property type="match status" value="1"/>
</dbReference>
<dbReference type="PATRIC" id="fig|927665.4.peg.1907"/>
<evidence type="ECO:0000256" key="1">
    <source>
        <dbReference type="ARBA" id="ARBA00004571"/>
    </source>
</evidence>
<dbReference type="SUPFAM" id="SSF49464">
    <property type="entry name" value="Carboxypeptidase regulatory domain-like"/>
    <property type="match status" value="1"/>
</dbReference>
<dbReference type="InterPro" id="IPR037066">
    <property type="entry name" value="Plug_dom_sf"/>
</dbReference>
<evidence type="ECO:0000256" key="3">
    <source>
        <dbReference type="ARBA" id="ARBA00022452"/>
    </source>
</evidence>
<feature type="domain" description="TonB-dependent receptor-like beta-barrel" evidence="11">
    <location>
        <begin position="462"/>
        <end position="1026"/>
    </location>
</feature>
<dbReference type="Pfam" id="PF13715">
    <property type="entry name" value="CarbopepD_reg_2"/>
    <property type="match status" value="1"/>
</dbReference>
<gene>
    <name evidence="13" type="ORF">HMPREF1535_01866</name>
</gene>
<evidence type="ECO:0000313" key="13">
    <source>
        <dbReference type="EMBL" id="KKB57213.1"/>
    </source>
</evidence>
<evidence type="ECO:0000313" key="14">
    <source>
        <dbReference type="Proteomes" id="UP000033047"/>
    </source>
</evidence>